<gene>
    <name evidence="7" type="ORF">CATYP_02535</name>
</gene>
<comment type="subcellular location">
    <subcellularLocation>
        <location evidence="1">Cell membrane</location>
        <topology evidence="1">Multi-pass membrane protein</topology>
    </subcellularLocation>
</comment>
<organism evidence="7 8">
    <name type="scientific">Corynebacterium atypicum</name>
    <dbReference type="NCBI Taxonomy" id="191610"/>
    <lineage>
        <taxon>Bacteria</taxon>
        <taxon>Bacillati</taxon>
        <taxon>Actinomycetota</taxon>
        <taxon>Actinomycetes</taxon>
        <taxon>Mycobacteriales</taxon>
        <taxon>Corynebacteriaceae</taxon>
        <taxon>Corynebacterium</taxon>
    </lineage>
</organism>
<reference evidence="7 8" key="1">
    <citation type="submission" date="2014-07" db="EMBL/GenBank/DDBJ databases">
        <title>Complete genome sequence of Corynebacterium atypicum DSM 44849: identifiction of the mycolic acid biosynthesis genes.</title>
        <authorList>
            <person name="Tippelt A."/>
            <person name="Mollmann S."/>
            <person name="Albersmeier A."/>
            <person name="Jaenicke S."/>
            <person name="Ruckert C."/>
            <person name="Tauch A."/>
        </authorList>
    </citation>
    <scope>NUCLEOTIDE SEQUENCE [LARGE SCALE GENOMIC DNA]</scope>
    <source>
        <strain evidence="7 8">R2070</strain>
    </source>
</reference>
<feature type="transmembrane region" description="Helical" evidence="6">
    <location>
        <begin position="168"/>
        <end position="190"/>
    </location>
</feature>
<evidence type="ECO:0000256" key="6">
    <source>
        <dbReference type="SAM" id="Phobius"/>
    </source>
</evidence>
<keyword evidence="5 6" id="KW-0472">Membrane</keyword>
<feature type="transmembrane region" description="Helical" evidence="6">
    <location>
        <begin position="282"/>
        <end position="304"/>
    </location>
</feature>
<keyword evidence="4 6" id="KW-1133">Transmembrane helix</keyword>
<evidence type="ECO:0000256" key="1">
    <source>
        <dbReference type="ARBA" id="ARBA00004651"/>
    </source>
</evidence>
<keyword evidence="8" id="KW-1185">Reference proteome</keyword>
<evidence type="ECO:0000313" key="8">
    <source>
        <dbReference type="Proteomes" id="UP000028504"/>
    </source>
</evidence>
<evidence type="ECO:0000256" key="3">
    <source>
        <dbReference type="ARBA" id="ARBA00022692"/>
    </source>
</evidence>
<evidence type="ECO:0000256" key="2">
    <source>
        <dbReference type="ARBA" id="ARBA00022475"/>
    </source>
</evidence>
<keyword evidence="2" id="KW-1003">Cell membrane</keyword>
<dbReference type="PANTHER" id="PTHR30213">
    <property type="entry name" value="INNER MEMBRANE PROTEIN YHJD"/>
    <property type="match status" value="1"/>
</dbReference>
<dbReference type="Proteomes" id="UP000028504">
    <property type="component" value="Chromosome"/>
</dbReference>
<feature type="transmembrane region" description="Helical" evidence="6">
    <location>
        <begin position="339"/>
        <end position="360"/>
    </location>
</feature>
<evidence type="ECO:0000256" key="5">
    <source>
        <dbReference type="ARBA" id="ARBA00023136"/>
    </source>
</evidence>
<dbReference type="Pfam" id="PF03631">
    <property type="entry name" value="Virul_fac_BrkB"/>
    <property type="match status" value="1"/>
</dbReference>
<dbReference type="EMBL" id="CP008944">
    <property type="protein sequence ID" value="AIG63744.1"/>
    <property type="molecule type" value="Genomic_DNA"/>
</dbReference>
<dbReference type="RefSeq" id="WP_038604589.1">
    <property type="nucleotide sequence ID" value="NZ_CP008944.1"/>
</dbReference>
<sequence>MASTATASDPNKTDVYGIERATQDEPGLVDRLREKWGWLDHLMRMQERYAAFGGNQYSAGITYFSVLAIFPLLMIVFAAAGFILASNPEYLEKIQTAITEQLDGELGNLVGGVIETAIEQRGVVAGIGGLTALWSGLGWMNNLRYGVSKMWRLDPTEGGFVAKKLLDLLGLIGLLVAFAVAFGVTAVGSSGLTLSILERLSLDGVPGIQWISWILAVLLGIAANFLVMAWMVMYLPRTKVPRKSGLKAALIGAIAFEVIKQLGSVFASNALNNPAGAAFGPIIGLMVMMYLIWRIVLYVSAWAATAKESLELVELPAPAPAVIRVRTEVRPEPVSTGTALGAGAALGAAAAAVAALASLLRK</sequence>
<evidence type="ECO:0000256" key="4">
    <source>
        <dbReference type="ARBA" id="ARBA00022989"/>
    </source>
</evidence>
<protein>
    <submittedName>
        <fullName evidence="7">Ribonuclease</fullName>
    </submittedName>
</protein>
<dbReference type="PANTHER" id="PTHR30213:SF1">
    <property type="entry name" value="INNER MEMBRANE PROTEIN YHJD"/>
    <property type="match status" value="1"/>
</dbReference>
<keyword evidence="3 6" id="KW-0812">Transmembrane</keyword>
<dbReference type="InterPro" id="IPR017039">
    <property type="entry name" value="Virul_fac_BrkB"/>
</dbReference>
<name>A0ABM5QLV9_9CORY</name>
<evidence type="ECO:0000313" key="7">
    <source>
        <dbReference type="EMBL" id="AIG63744.1"/>
    </source>
</evidence>
<feature type="transmembrane region" description="Helical" evidence="6">
    <location>
        <begin position="61"/>
        <end position="85"/>
    </location>
</feature>
<feature type="transmembrane region" description="Helical" evidence="6">
    <location>
        <begin position="210"/>
        <end position="235"/>
    </location>
</feature>
<proteinExistence type="predicted"/>
<accession>A0ABM5QLV9</accession>